<keyword evidence="5" id="KW-1185">Reference proteome</keyword>
<dbReference type="EMBL" id="JASUXU010000058">
    <property type="protein sequence ID" value="KAK0314047.1"/>
    <property type="molecule type" value="Genomic_DNA"/>
</dbReference>
<name>A0AAN6J4F8_9PEZI</name>
<dbReference type="SUPFAM" id="SSF54695">
    <property type="entry name" value="POZ domain"/>
    <property type="match status" value="1"/>
</dbReference>
<dbReference type="AlphaFoldDB" id="A0AAN6J4F8"/>
<dbReference type="Proteomes" id="UP001175353">
    <property type="component" value="Unassembled WGS sequence"/>
</dbReference>
<dbReference type="Proteomes" id="UP001168146">
    <property type="component" value="Unassembled WGS sequence"/>
</dbReference>
<dbReference type="EMBL" id="JAUJLE010000022">
    <property type="protein sequence ID" value="KAK1005500.1"/>
    <property type="molecule type" value="Genomic_DNA"/>
</dbReference>
<sequence>MAIKPMDDGNHGDVAGAPRSQYDITITVLVGKTSTRYIVHQNMIIHGSGFFRKACCGDWKEAHERIVRLASANAGYFHIYLDWLYGPNTDLYANTMGALPEITKVSSPLHKGYVLSHICKLWTLGDFLQDHKFQGAVMAALDANPSTEAPAGPTVEYVVNNTSTGSPLRTWLINDMVRYLVSSAPTTALLDELTDKLPADFLMSLMKTLLSKRKRG</sequence>
<organism evidence="2 4">
    <name type="scientific">Friedmanniomyces endolithicus</name>
    <dbReference type="NCBI Taxonomy" id="329885"/>
    <lineage>
        <taxon>Eukaryota</taxon>
        <taxon>Fungi</taxon>
        <taxon>Dikarya</taxon>
        <taxon>Ascomycota</taxon>
        <taxon>Pezizomycotina</taxon>
        <taxon>Dothideomycetes</taxon>
        <taxon>Dothideomycetidae</taxon>
        <taxon>Mycosphaerellales</taxon>
        <taxon>Teratosphaeriaceae</taxon>
        <taxon>Friedmanniomyces</taxon>
    </lineage>
</organism>
<dbReference type="PANTHER" id="PTHR47843:SF2">
    <property type="entry name" value="BTB DOMAIN-CONTAINING PROTEIN"/>
    <property type="match status" value="1"/>
</dbReference>
<feature type="domain" description="BTB" evidence="1">
    <location>
        <begin position="22"/>
        <end position="93"/>
    </location>
</feature>
<evidence type="ECO:0000313" key="2">
    <source>
        <dbReference type="EMBL" id="KAK0314047.1"/>
    </source>
</evidence>
<evidence type="ECO:0000313" key="5">
    <source>
        <dbReference type="Proteomes" id="UP001175353"/>
    </source>
</evidence>
<dbReference type="InterPro" id="IPR000210">
    <property type="entry name" value="BTB/POZ_dom"/>
</dbReference>
<dbReference type="PANTHER" id="PTHR47843">
    <property type="entry name" value="BTB DOMAIN-CONTAINING PROTEIN-RELATED"/>
    <property type="match status" value="1"/>
</dbReference>
<evidence type="ECO:0000259" key="1">
    <source>
        <dbReference type="PROSITE" id="PS50097"/>
    </source>
</evidence>
<evidence type="ECO:0000313" key="4">
    <source>
        <dbReference type="Proteomes" id="UP001168146"/>
    </source>
</evidence>
<protein>
    <recommendedName>
        <fullName evidence="1">BTB domain-containing protein</fullName>
    </recommendedName>
</protein>
<dbReference type="CDD" id="cd18186">
    <property type="entry name" value="BTB_POZ_ZBTB_KLHL-like"/>
    <property type="match status" value="1"/>
</dbReference>
<reference evidence="3" key="2">
    <citation type="submission" date="2023-06" db="EMBL/GenBank/DDBJ databases">
        <title>Black Yeasts Isolated from many extreme environments.</title>
        <authorList>
            <person name="Coleine C."/>
            <person name="Stajich J.E."/>
            <person name="Selbmann L."/>
        </authorList>
    </citation>
    <scope>NUCLEOTIDE SEQUENCE</scope>
    <source>
        <strain evidence="3">CCFEE 5200</strain>
    </source>
</reference>
<comment type="caution">
    <text evidence="2">The sequence shown here is derived from an EMBL/GenBank/DDBJ whole genome shotgun (WGS) entry which is preliminary data.</text>
</comment>
<proteinExistence type="predicted"/>
<dbReference type="PROSITE" id="PS50097">
    <property type="entry name" value="BTB"/>
    <property type="match status" value="1"/>
</dbReference>
<reference evidence="2" key="1">
    <citation type="submission" date="2021-12" db="EMBL/GenBank/DDBJ databases">
        <title>Black yeast isolated from Biological Soil Crust.</title>
        <authorList>
            <person name="Kurbessoian T."/>
        </authorList>
    </citation>
    <scope>NUCLEOTIDE SEQUENCE</scope>
    <source>
        <strain evidence="2">CCFEE 5208</strain>
    </source>
</reference>
<dbReference type="InterPro" id="IPR011333">
    <property type="entry name" value="SKP1/BTB/POZ_sf"/>
</dbReference>
<evidence type="ECO:0000313" key="3">
    <source>
        <dbReference type="EMBL" id="KAK1005500.1"/>
    </source>
</evidence>
<dbReference type="Gene3D" id="3.30.710.10">
    <property type="entry name" value="Potassium Channel Kv1.1, Chain A"/>
    <property type="match status" value="1"/>
</dbReference>
<accession>A0AAN6J4F8</accession>
<gene>
    <name evidence="2" type="ORF">LTR82_013357</name>
    <name evidence="3" type="ORF">LTR91_003921</name>
</gene>